<keyword evidence="4" id="KW-1185">Reference proteome</keyword>
<accession>A0A062U436</accession>
<evidence type="ECO:0008006" key="5">
    <source>
        <dbReference type="Google" id="ProtNLM"/>
    </source>
</evidence>
<dbReference type="eggNOG" id="COG1393">
    <property type="taxonomic scope" value="Bacteria"/>
</dbReference>
<dbReference type="InterPro" id="IPR036249">
    <property type="entry name" value="Thioredoxin-like_sf"/>
</dbReference>
<evidence type="ECO:0000256" key="2">
    <source>
        <dbReference type="PROSITE-ProRule" id="PRU01282"/>
    </source>
</evidence>
<dbReference type="Proteomes" id="UP000249123">
    <property type="component" value="Unassembled WGS sequence"/>
</dbReference>
<dbReference type="SUPFAM" id="SSF52833">
    <property type="entry name" value="Thioredoxin-like"/>
    <property type="match status" value="1"/>
</dbReference>
<organism evidence="3 4">
    <name type="scientific">Hyphomonas pacifica</name>
    <dbReference type="NCBI Taxonomy" id="1280941"/>
    <lineage>
        <taxon>Bacteria</taxon>
        <taxon>Pseudomonadati</taxon>
        <taxon>Pseudomonadota</taxon>
        <taxon>Alphaproteobacteria</taxon>
        <taxon>Hyphomonadales</taxon>
        <taxon>Hyphomonadaceae</taxon>
        <taxon>Hyphomonas</taxon>
    </lineage>
</organism>
<dbReference type="STRING" id="1280941.HY2_12980"/>
<evidence type="ECO:0000313" key="4">
    <source>
        <dbReference type="Proteomes" id="UP000249123"/>
    </source>
</evidence>
<dbReference type="PROSITE" id="PS51353">
    <property type="entry name" value="ARSC"/>
    <property type="match status" value="1"/>
</dbReference>
<evidence type="ECO:0000256" key="1">
    <source>
        <dbReference type="ARBA" id="ARBA00007198"/>
    </source>
</evidence>
<dbReference type="RefSeq" id="WP_034826408.1">
    <property type="nucleotide sequence ID" value="NZ_AWFA01000020.1"/>
</dbReference>
<reference evidence="3 4" key="1">
    <citation type="submission" date="2013-04" db="EMBL/GenBank/DDBJ databases">
        <title>Hyphomonas sp. T24B3 Genome Sequencing.</title>
        <authorList>
            <person name="Lai Q."/>
            <person name="Shao Z."/>
        </authorList>
    </citation>
    <scope>NUCLEOTIDE SEQUENCE [LARGE SCALE GENOMIC DNA]</scope>
    <source>
        <strain evidence="3 4">T24B3</strain>
    </source>
</reference>
<dbReference type="Gene3D" id="3.40.30.10">
    <property type="entry name" value="Glutaredoxin"/>
    <property type="match status" value="1"/>
</dbReference>
<comment type="caution">
    <text evidence="3">The sequence shown here is derived from an EMBL/GenBank/DDBJ whole genome shotgun (WGS) entry which is preliminary data.</text>
</comment>
<name>A0A062U436_9PROT</name>
<dbReference type="InterPro" id="IPR006660">
    <property type="entry name" value="Arsenate_reductase-like"/>
</dbReference>
<gene>
    <name evidence="3" type="ORF">HY3_12940</name>
</gene>
<sequence>MSAGPLTLYGLKNCDTCKKALNALDAADRETAFVDIREEADLQRLVPAWLKSVGAEKLVNKRSTTWRNLSEDEKSAALGPDAKSVLIANPTLIKRPVIDTGSEILVGWDSGSQQALQA</sequence>
<dbReference type="PANTHER" id="PTHR30041:SF8">
    <property type="entry name" value="PROTEIN YFFB"/>
    <property type="match status" value="1"/>
</dbReference>
<accession>A0A328JX75</accession>
<comment type="similarity">
    <text evidence="1 2">Belongs to the ArsC family.</text>
</comment>
<dbReference type="PANTHER" id="PTHR30041">
    <property type="entry name" value="ARSENATE REDUCTASE"/>
    <property type="match status" value="1"/>
</dbReference>
<protein>
    <recommendedName>
        <fullName evidence="5">ArsC family transcriptional regulator</fullName>
    </recommendedName>
</protein>
<dbReference type="Pfam" id="PF03960">
    <property type="entry name" value="ArsC"/>
    <property type="match status" value="1"/>
</dbReference>
<evidence type="ECO:0000313" key="3">
    <source>
        <dbReference type="EMBL" id="RAN33452.1"/>
    </source>
</evidence>
<dbReference type="OrthoDB" id="9803749at2"/>
<dbReference type="AlphaFoldDB" id="A0A062U436"/>
<dbReference type="EMBL" id="AWFB01000020">
    <property type="protein sequence ID" value="RAN33452.1"/>
    <property type="molecule type" value="Genomic_DNA"/>
</dbReference>
<proteinExistence type="inferred from homology"/>